<proteinExistence type="predicted"/>
<reference evidence="3" key="2">
    <citation type="submission" date="2025-08" db="UniProtKB">
        <authorList>
            <consortium name="RefSeq"/>
        </authorList>
    </citation>
    <scope>IDENTIFICATION</scope>
    <source>
        <tissue evidence="3">Leaf</tissue>
    </source>
</reference>
<dbReference type="Proteomes" id="UP000504610">
    <property type="component" value="Chromosome 2"/>
</dbReference>
<dbReference type="SUPFAM" id="SSF50891">
    <property type="entry name" value="Cyclophilin-like"/>
    <property type="match status" value="1"/>
</dbReference>
<gene>
    <name evidence="3" type="primary">LOC108840902</name>
</gene>
<protein>
    <submittedName>
        <fullName evidence="3">Peptidyl-prolyl cis-trans isomerase D-like</fullName>
    </submittedName>
</protein>
<dbReference type="PROSITE" id="PS50072">
    <property type="entry name" value="CSA_PPIASE_2"/>
    <property type="match status" value="1"/>
</dbReference>
<dbReference type="InterPro" id="IPR002130">
    <property type="entry name" value="Cyclophilin-type_PPIase_dom"/>
</dbReference>
<evidence type="ECO:0000259" key="1">
    <source>
        <dbReference type="PROSITE" id="PS50072"/>
    </source>
</evidence>
<dbReference type="RefSeq" id="XP_056855917.1">
    <property type="nucleotide sequence ID" value="XM_056999937.1"/>
</dbReference>
<accession>A0A9W3CWE6</accession>
<dbReference type="GO" id="GO:0003755">
    <property type="term" value="F:peptidyl-prolyl cis-trans isomerase activity"/>
    <property type="evidence" value="ECO:0007669"/>
    <property type="project" value="InterPro"/>
</dbReference>
<dbReference type="Pfam" id="PF00160">
    <property type="entry name" value="Pro_isomerase"/>
    <property type="match status" value="1"/>
</dbReference>
<feature type="domain" description="PPIase cyclophilin-type" evidence="1">
    <location>
        <begin position="1"/>
        <end position="65"/>
    </location>
</feature>
<evidence type="ECO:0000313" key="3">
    <source>
        <dbReference type="RefSeq" id="XP_056855917.1"/>
    </source>
</evidence>
<dbReference type="Gene3D" id="2.40.100.10">
    <property type="entry name" value="Cyclophilin-like"/>
    <property type="match status" value="1"/>
</dbReference>
<keyword evidence="2" id="KW-1185">Reference proteome</keyword>
<dbReference type="GeneID" id="108840902"/>
<dbReference type="AlphaFoldDB" id="A0A9W3CWE6"/>
<reference evidence="2" key="1">
    <citation type="journal article" date="2019" name="Database">
        <title>The radish genome database (RadishGD): an integrated information resource for radish genomics.</title>
        <authorList>
            <person name="Yu H.J."/>
            <person name="Baek S."/>
            <person name="Lee Y.J."/>
            <person name="Cho A."/>
            <person name="Mun J.H."/>
        </authorList>
    </citation>
    <scope>NUCLEOTIDE SEQUENCE [LARGE SCALE GENOMIC DNA]</scope>
    <source>
        <strain evidence="2">cv. WK10039</strain>
    </source>
</reference>
<dbReference type="InterPro" id="IPR029000">
    <property type="entry name" value="Cyclophilin-like_dom_sf"/>
</dbReference>
<sequence>MFSCSGGNHTSQFMLLMKESPGYDREHVAFGQVLEGFDVISLVEQLVGNEFRNPSLPLTIANCGQILPESDKSGGSVSTMAGYSTLIPGSATAAVTYQKLLKQVRDTQLKVGEMEAAAAKQTLAYQSEYDKDNALGALVKEHLVRCRGSTNNKGSKDLLEKRLKAGYE</sequence>
<dbReference type="KEGG" id="rsz:108840902"/>
<evidence type="ECO:0000313" key="2">
    <source>
        <dbReference type="Proteomes" id="UP000504610"/>
    </source>
</evidence>
<organism evidence="2 3">
    <name type="scientific">Raphanus sativus</name>
    <name type="common">Radish</name>
    <name type="synonym">Raphanus raphanistrum var. sativus</name>
    <dbReference type="NCBI Taxonomy" id="3726"/>
    <lineage>
        <taxon>Eukaryota</taxon>
        <taxon>Viridiplantae</taxon>
        <taxon>Streptophyta</taxon>
        <taxon>Embryophyta</taxon>
        <taxon>Tracheophyta</taxon>
        <taxon>Spermatophyta</taxon>
        <taxon>Magnoliopsida</taxon>
        <taxon>eudicotyledons</taxon>
        <taxon>Gunneridae</taxon>
        <taxon>Pentapetalae</taxon>
        <taxon>rosids</taxon>
        <taxon>malvids</taxon>
        <taxon>Brassicales</taxon>
        <taxon>Brassicaceae</taxon>
        <taxon>Brassiceae</taxon>
        <taxon>Raphanus</taxon>
    </lineage>
</organism>
<name>A0A9W3CWE6_RAPSA</name>